<dbReference type="PROSITE" id="PS50928">
    <property type="entry name" value="ABC_TM1"/>
    <property type="match status" value="1"/>
</dbReference>
<evidence type="ECO:0000256" key="6">
    <source>
        <dbReference type="ARBA" id="ARBA00023136"/>
    </source>
</evidence>
<dbReference type="InterPro" id="IPR035906">
    <property type="entry name" value="MetI-like_sf"/>
</dbReference>
<keyword evidence="10" id="KW-1185">Reference proteome</keyword>
<dbReference type="GO" id="GO:0015226">
    <property type="term" value="F:carnitine transmembrane transporter activity"/>
    <property type="evidence" value="ECO:0007669"/>
    <property type="project" value="TreeGrafter"/>
</dbReference>
<feature type="transmembrane region" description="Helical" evidence="7">
    <location>
        <begin position="98"/>
        <end position="120"/>
    </location>
</feature>
<gene>
    <name evidence="9" type="ORF">EDC90_100935</name>
</gene>
<sequence length="303" mass="32707">MFDPSQYLTIPFDEWVNAFVRGFLVPNFRPFFRALQVPVNEVLQAFDAVFAFIPMLVITALFALLAWRIVGKTMAIVTIIGFLFVDLIGLWPDTMTTLAMIITSVLFCTVIGVPVGILVARSDTMWKIVRPILDVMQTVPSFVYLVPIVMLFGVGMAPGIIATIIFALPPIIRMTNLGIRNVRTDLIEASEAFGATYSQTLFEVQLPLAMRTIMAGLNQTLMLAMSMVVIAALIGAGGLGQVVNTGLGRLDVGGATAGGVGIVVLAIVLDRITQGLVEPGDPNRMTFRQALAALFSGQKQAAE</sequence>
<dbReference type="Pfam" id="PF00528">
    <property type="entry name" value="BPD_transp_1"/>
    <property type="match status" value="1"/>
</dbReference>
<dbReference type="SUPFAM" id="SSF161098">
    <property type="entry name" value="MetI-like"/>
    <property type="match status" value="1"/>
</dbReference>
<comment type="similarity">
    <text evidence="7">Belongs to the binding-protein-dependent transport system permease family.</text>
</comment>
<dbReference type="FunFam" id="1.10.3720.10:FF:000001">
    <property type="entry name" value="Glycine betaine ABC transporter, permease"/>
    <property type="match status" value="1"/>
</dbReference>
<dbReference type="GO" id="GO:0015871">
    <property type="term" value="P:choline transport"/>
    <property type="evidence" value="ECO:0007669"/>
    <property type="project" value="TreeGrafter"/>
</dbReference>
<feature type="transmembrane region" description="Helical" evidence="7">
    <location>
        <begin position="221"/>
        <end position="240"/>
    </location>
</feature>
<feature type="domain" description="ABC transmembrane type-1" evidence="8">
    <location>
        <begin position="94"/>
        <end position="273"/>
    </location>
</feature>
<keyword evidence="5 7" id="KW-1133">Transmembrane helix</keyword>
<dbReference type="Gene3D" id="1.10.3720.10">
    <property type="entry name" value="MetI-like"/>
    <property type="match status" value="1"/>
</dbReference>
<reference evidence="9 10" key="1">
    <citation type="submission" date="2019-03" db="EMBL/GenBank/DDBJ databases">
        <title>Freshwater and sediment microbial communities from various areas in North America, analyzing microbe dynamics in response to fracking.</title>
        <authorList>
            <person name="Lamendella R."/>
        </authorList>
    </citation>
    <scope>NUCLEOTIDE SEQUENCE [LARGE SCALE GENOMIC DNA]</scope>
    <source>
        <strain evidence="9 10">175.2</strain>
    </source>
</reference>
<evidence type="ECO:0000256" key="1">
    <source>
        <dbReference type="ARBA" id="ARBA00004651"/>
    </source>
</evidence>
<dbReference type="OrthoDB" id="9815258at2"/>
<dbReference type="PANTHER" id="PTHR47737">
    <property type="entry name" value="GLYCINE BETAINE/PROLINE BETAINE TRANSPORT SYSTEM PERMEASE PROTEIN PROW"/>
    <property type="match status" value="1"/>
</dbReference>
<keyword evidence="3" id="KW-1003">Cell membrane</keyword>
<dbReference type="PANTHER" id="PTHR47737:SF1">
    <property type="entry name" value="GLYCINE BETAINE_PROLINE BETAINE TRANSPORT SYSTEM PERMEASE PROTEIN PROW"/>
    <property type="match status" value="1"/>
</dbReference>
<dbReference type="CDD" id="cd06261">
    <property type="entry name" value="TM_PBP2"/>
    <property type="match status" value="1"/>
</dbReference>
<dbReference type="RefSeq" id="WP_132310331.1">
    <property type="nucleotide sequence ID" value="NZ_SMAR01000009.1"/>
</dbReference>
<dbReference type="AlphaFoldDB" id="A0A4V2V4Q3"/>
<dbReference type="EMBL" id="SMAR01000009">
    <property type="protein sequence ID" value="TCT40313.1"/>
    <property type="molecule type" value="Genomic_DNA"/>
</dbReference>
<organism evidence="9 10">
    <name type="scientific">Martelella mediterranea</name>
    <dbReference type="NCBI Taxonomy" id="293089"/>
    <lineage>
        <taxon>Bacteria</taxon>
        <taxon>Pseudomonadati</taxon>
        <taxon>Pseudomonadota</taxon>
        <taxon>Alphaproteobacteria</taxon>
        <taxon>Hyphomicrobiales</taxon>
        <taxon>Aurantimonadaceae</taxon>
        <taxon>Martelella</taxon>
    </lineage>
</organism>
<feature type="transmembrane region" description="Helical" evidence="7">
    <location>
        <begin position="252"/>
        <end position="269"/>
    </location>
</feature>
<comment type="caution">
    <text evidence="9">The sequence shown here is derived from an EMBL/GenBank/DDBJ whole genome shotgun (WGS) entry which is preliminary data.</text>
</comment>
<evidence type="ECO:0000256" key="5">
    <source>
        <dbReference type="ARBA" id="ARBA00022989"/>
    </source>
</evidence>
<feature type="transmembrane region" description="Helical" evidence="7">
    <location>
        <begin position="74"/>
        <end position="92"/>
    </location>
</feature>
<evidence type="ECO:0000256" key="7">
    <source>
        <dbReference type="RuleBase" id="RU363032"/>
    </source>
</evidence>
<dbReference type="InterPro" id="IPR000515">
    <property type="entry name" value="MetI-like"/>
</dbReference>
<keyword evidence="6 7" id="KW-0472">Membrane</keyword>
<dbReference type="GO" id="GO:0043190">
    <property type="term" value="C:ATP-binding cassette (ABC) transporter complex"/>
    <property type="evidence" value="ECO:0007669"/>
    <property type="project" value="TreeGrafter"/>
</dbReference>
<keyword evidence="2 7" id="KW-0813">Transport</keyword>
<protein>
    <submittedName>
        <fullName evidence="9">Glycine betaine/proline transport system permease protein</fullName>
    </submittedName>
</protein>
<evidence type="ECO:0000313" key="10">
    <source>
        <dbReference type="Proteomes" id="UP000295097"/>
    </source>
</evidence>
<evidence type="ECO:0000259" key="8">
    <source>
        <dbReference type="PROSITE" id="PS50928"/>
    </source>
</evidence>
<dbReference type="Proteomes" id="UP000295097">
    <property type="component" value="Unassembled WGS sequence"/>
</dbReference>
<evidence type="ECO:0000256" key="3">
    <source>
        <dbReference type="ARBA" id="ARBA00022475"/>
    </source>
</evidence>
<evidence type="ECO:0000256" key="4">
    <source>
        <dbReference type="ARBA" id="ARBA00022692"/>
    </source>
</evidence>
<comment type="subcellular location">
    <subcellularLocation>
        <location evidence="1 7">Cell membrane</location>
        <topology evidence="1 7">Multi-pass membrane protein</topology>
    </subcellularLocation>
</comment>
<proteinExistence type="inferred from homology"/>
<keyword evidence="4 7" id="KW-0812">Transmembrane</keyword>
<evidence type="ECO:0000313" key="9">
    <source>
        <dbReference type="EMBL" id="TCT40313.1"/>
    </source>
</evidence>
<feature type="transmembrane region" description="Helical" evidence="7">
    <location>
        <begin position="141"/>
        <end position="172"/>
    </location>
</feature>
<dbReference type="GO" id="GO:0031460">
    <property type="term" value="P:glycine betaine transport"/>
    <property type="evidence" value="ECO:0007669"/>
    <property type="project" value="TreeGrafter"/>
</dbReference>
<dbReference type="GO" id="GO:0005275">
    <property type="term" value="F:amine transmembrane transporter activity"/>
    <property type="evidence" value="ECO:0007669"/>
    <property type="project" value="TreeGrafter"/>
</dbReference>
<feature type="transmembrane region" description="Helical" evidence="7">
    <location>
        <begin position="48"/>
        <end position="67"/>
    </location>
</feature>
<evidence type="ECO:0000256" key="2">
    <source>
        <dbReference type="ARBA" id="ARBA00022448"/>
    </source>
</evidence>
<name>A0A4V2V4Q3_9HYPH</name>
<accession>A0A4V2V4Q3</accession>